<dbReference type="SUPFAM" id="SSF50494">
    <property type="entry name" value="Trypsin-like serine proteases"/>
    <property type="match status" value="1"/>
</dbReference>
<evidence type="ECO:0000313" key="2">
    <source>
        <dbReference type="EMBL" id="QJR98276.1"/>
    </source>
</evidence>
<dbReference type="AlphaFoldDB" id="A0A6M4NMZ1"/>
<organism evidence="2">
    <name type="scientific">uncultured Alphaproteobacteria bacterium</name>
    <dbReference type="NCBI Taxonomy" id="91750"/>
    <lineage>
        <taxon>Bacteria</taxon>
        <taxon>Pseudomonadati</taxon>
        <taxon>Pseudomonadota</taxon>
        <taxon>Alphaproteobacteria</taxon>
        <taxon>environmental samples</taxon>
    </lineage>
</organism>
<evidence type="ECO:0000256" key="1">
    <source>
        <dbReference type="SAM" id="SignalP"/>
    </source>
</evidence>
<dbReference type="InterPro" id="IPR009003">
    <property type="entry name" value="Peptidase_S1_PA"/>
</dbReference>
<gene>
    <name evidence="2" type="ORF">PlAlph_2810</name>
</gene>
<evidence type="ECO:0008006" key="3">
    <source>
        <dbReference type="Google" id="ProtNLM"/>
    </source>
</evidence>
<proteinExistence type="predicted"/>
<dbReference type="Pfam" id="PF13365">
    <property type="entry name" value="Trypsin_2"/>
    <property type="match status" value="1"/>
</dbReference>
<protein>
    <recommendedName>
        <fullName evidence="3">Serine protease</fullName>
    </recommendedName>
</protein>
<keyword evidence="1" id="KW-0732">Signal</keyword>
<feature type="signal peptide" evidence="1">
    <location>
        <begin position="1"/>
        <end position="27"/>
    </location>
</feature>
<reference evidence="2" key="1">
    <citation type="submission" date="2020-01" db="EMBL/GenBank/DDBJ databases">
        <title>Gastrointestinal microbiota of LL stock colony Peromyscus leucopus.</title>
        <authorList>
            <person name="Milovic A."/>
            <person name="Bassam K."/>
            <person name="Keay E."/>
            <person name="Barbour A.G."/>
        </authorList>
    </citation>
    <scope>NUCLEOTIDE SEQUENCE</scope>
    <source>
        <strain evidence="2">LL90</strain>
    </source>
</reference>
<feature type="chain" id="PRO_5026719920" description="Serine protease" evidence="1">
    <location>
        <begin position="28"/>
        <end position="910"/>
    </location>
</feature>
<sequence length="910" mass="98462">MLKRFLKVLFWAVTVNGLAISVSLASAAGCGCPDNPSDCGCAPRYQQDVVRAEVKNYDCSAPAPVYTQAAAPVYQAPVQQAPVAVRTRQAPEKVYQMNCIDEPRENRLAPLSNEEVARRGKVETVNEQYRFAGQPAPAKAQPEYAMSSRSARQQVFENEGEPCRDGSIFGGGPCKRKDKNGSIFGGGPCKNCTKNGSIFGGGPCKNCTKDGSIFPGGSCKNCKKPCQRRQCAPCQQLKQPCAQTVSAPKPECIKKYELQEVERSCKDFAPLSMEWVDFRIVRGDGQTYSRNLGKYRFRIFGCRRNTKNAILNEGRIVEKDMNFIEIFTDMVSDCYTIVNTQQCVDENTVLPEYVLTAEITDYFMNVCDEYNWDEARMENSRKGSSEMTVTWRLMDASKTNVLWKGESKGYAEIEDSEYNGEMILIQRAFADAADNLRYLPGFEDQLAVRVSPEEMQNQRKALMEMQRASGICQFKIVEDFGSVSTGYGAEEGWIEIKDTPAPIPTAEPIVAVRTPDVEMPIITPAPIVEMRNPAVVENSGFVEGGVATPAIVENSGFVEGSAVTPAVVLSNPVVVENSGFSEAALVSPAVVEDSGFTEMAVVSPEPVMTSPAVTEDSGFTETGMYAPAVKETSGVTEVTIASADVVVPAPTKTVEVAVPAPAPVAAGAIYEADKLCIVERADYENMGADTIGQTKNSVVAITNMKGKKGAGLLIAEQIVMTSADLVDRENNNYSVVTAGGKNIKAKAFRVNPRRNTALLVLSENAGYAPLALTLDLPPVGKGSYIAPAPALKEDMSYLNNTGTVTSYRYTPDGTAEIVIETFDPKATIGTALIDDKGRVAGLAHRAQDPSTDLFLPMETAMRSLGVEICGKAFPEATPKPAEKAWRKPVAAYIDNSVAKAPEAMPAKARK</sequence>
<name>A0A6M4NMZ1_9PROT</name>
<accession>A0A6M4NMZ1</accession>
<dbReference type="PROSITE" id="PS51257">
    <property type="entry name" value="PROKAR_LIPOPROTEIN"/>
    <property type="match status" value="1"/>
</dbReference>
<dbReference type="Gene3D" id="2.40.10.120">
    <property type="match status" value="1"/>
</dbReference>
<dbReference type="EMBL" id="MN990729">
    <property type="protein sequence ID" value="QJR98276.1"/>
    <property type="molecule type" value="Genomic_DNA"/>
</dbReference>